<dbReference type="InterPro" id="IPR032696">
    <property type="entry name" value="SQ_cyclase_C"/>
</dbReference>
<dbReference type="InterPro" id="IPR016024">
    <property type="entry name" value="ARM-type_fold"/>
</dbReference>
<dbReference type="Gene3D" id="1.50.10.20">
    <property type="match status" value="1"/>
</dbReference>
<keyword evidence="3" id="KW-1185">Reference proteome</keyword>
<dbReference type="Proteomes" id="UP000323917">
    <property type="component" value="Chromosome"/>
</dbReference>
<evidence type="ECO:0000313" key="3">
    <source>
        <dbReference type="Proteomes" id="UP000323917"/>
    </source>
</evidence>
<dbReference type="Pfam" id="PF13646">
    <property type="entry name" value="HEAT_2"/>
    <property type="match status" value="1"/>
</dbReference>
<name>A0A5B9QD98_9BACT</name>
<dbReference type="Pfam" id="PF13243">
    <property type="entry name" value="SQHop_cyclase_C"/>
    <property type="match status" value="1"/>
</dbReference>
<proteinExistence type="predicted"/>
<accession>A0A5B9QD98</accession>
<feature type="domain" description="Squalene cyclase C-terminal" evidence="1">
    <location>
        <begin position="70"/>
        <end position="206"/>
    </location>
</feature>
<dbReference type="InterPro" id="IPR011989">
    <property type="entry name" value="ARM-like"/>
</dbReference>
<sequence length="551" mass="61238">MIGVYQCASNVLSRPQGRFLCAAPRFGLQLLILLVWALPICRGVTPESAEVRELVDKGLKFLESHTDERLGGRCLIALAFLKNGASPDHPRIKEAVAACKATNAQDLLQENSLYSNGLAIIFLAELDPIKYRSLIEQFAGTLTNRQKPNGGWGYESYQTGDTSQTQYAILSYWELMQVGMAPKVESVEAGANWLLRTQDPSGSWGYQGKDPGSFKLEKQTGVTVSMLAAGLGSTLISANILGALMPGEETEVDASEKQSLPTALQEAEDNRVKKIRTLSGGSLDRNQVLKAVADGKKWFEKNFKGVEHAEYPYYMLYSIERYKSFEDFLESNVNEEPTWYQTGYQYIKEKMKEDGSVASKSGDECGTAFAILFLVRSTQQSIKASLGEGTLVGGRGLSANLARMKLQKGRLIKERKPTEIDNFLGLLESSAGPELDALLSESSGIDVENITPEEIRRLEQLVKTGSPEVRLMAVEALSQLRNLDYVPSLLYALTDPDKRVVRSARDGLQYVSRRFEGYGPSDNFTDKERYDSLEQWKNWYRRVRPNASLAP</sequence>
<dbReference type="InterPro" id="IPR008930">
    <property type="entry name" value="Terpenoid_cyclase/PrenylTrfase"/>
</dbReference>
<protein>
    <recommendedName>
        <fullName evidence="1">Squalene cyclase C-terminal domain-containing protein</fullName>
    </recommendedName>
</protein>
<dbReference type="Gene3D" id="1.25.10.10">
    <property type="entry name" value="Leucine-rich Repeat Variant"/>
    <property type="match status" value="1"/>
</dbReference>
<dbReference type="OrthoDB" id="248095at2"/>
<dbReference type="RefSeq" id="WP_148074085.1">
    <property type="nucleotide sequence ID" value="NZ_CP042913.1"/>
</dbReference>
<reference evidence="2 3" key="1">
    <citation type="submission" date="2019-08" db="EMBL/GenBank/DDBJ databases">
        <title>Deep-cultivation of Planctomycetes and their phenomic and genomic characterization uncovers novel biology.</title>
        <authorList>
            <person name="Wiegand S."/>
            <person name="Jogler M."/>
            <person name="Boedeker C."/>
            <person name="Pinto D."/>
            <person name="Vollmers J."/>
            <person name="Rivas-Marin E."/>
            <person name="Kohn T."/>
            <person name="Peeters S.H."/>
            <person name="Heuer A."/>
            <person name="Rast P."/>
            <person name="Oberbeckmann S."/>
            <person name="Bunk B."/>
            <person name="Jeske O."/>
            <person name="Meyerdierks A."/>
            <person name="Storesund J.E."/>
            <person name="Kallscheuer N."/>
            <person name="Luecker S."/>
            <person name="Lage O.M."/>
            <person name="Pohl T."/>
            <person name="Merkel B.J."/>
            <person name="Hornburger P."/>
            <person name="Mueller R.-W."/>
            <person name="Bruemmer F."/>
            <person name="Labrenz M."/>
            <person name="Spormann A.M."/>
            <person name="Op den Camp H."/>
            <person name="Overmann J."/>
            <person name="Amann R."/>
            <person name="Jetten M.S.M."/>
            <person name="Mascher T."/>
            <person name="Medema M.H."/>
            <person name="Devos D.P."/>
            <person name="Kaster A.-K."/>
            <person name="Ovreas L."/>
            <person name="Rohde M."/>
            <person name="Galperin M.Y."/>
            <person name="Jogler C."/>
        </authorList>
    </citation>
    <scope>NUCLEOTIDE SEQUENCE [LARGE SCALE GENOMIC DNA]</scope>
    <source>
        <strain evidence="2 3">Pr1d</strain>
    </source>
</reference>
<evidence type="ECO:0000259" key="1">
    <source>
        <dbReference type="Pfam" id="PF13243"/>
    </source>
</evidence>
<dbReference type="SUPFAM" id="SSF48371">
    <property type="entry name" value="ARM repeat"/>
    <property type="match status" value="1"/>
</dbReference>
<dbReference type="EMBL" id="CP042913">
    <property type="protein sequence ID" value="QEG35585.1"/>
    <property type="molecule type" value="Genomic_DNA"/>
</dbReference>
<gene>
    <name evidence="2" type="ORF">Pr1d_28870</name>
</gene>
<dbReference type="SUPFAM" id="SSF48239">
    <property type="entry name" value="Terpenoid cyclases/Protein prenyltransferases"/>
    <property type="match status" value="1"/>
</dbReference>
<dbReference type="KEGG" id="bgok:Pr1d_28870"/>
<organism evidence="2 3">
    <name type="scientific">Bythopirellula goksoeyrii</name>
    <dbReference type="NCBI Taxonomy" id="1400387"/>
    <lineage>
        <taxon>Bacteria</taxon>
        <taxon>Pseudomonadati</taxon>
        <taxon>Planctomycetota</taxon>
        <taxon>Planctomycetia</taxon>
        <taxon>Pirellulales</taxon>
        <taxon>Lacipirellulaceae</taxon>
        <taxon>Bythopirellula</taxon>
    </lineage>
</organism>
<evidence type="ECO:0000313" key="2">
    <source>
        <dbReference type="EMBL" id="QEG35585.1"/>
    </source>
</evidence>
<dbReference type="AlphaFoldDB" id="A0A5B9QD98"/>